<name>A0ABQ8T859_PERAM</name>
<gene>
    <name evidence="1" type="ORF">ANN_04293</name>
</gene>
<protein>
    <recommendedName>
        <fullName evidence="3">Per a allergen</fullName>
    </recommendedName>
</protein>
<sequence length="104" mass="11513">MAGLCEGGNELASYLNPFLRTGNRDWIRTSAVDFVPRIIMYGGRIGITERPVLCVGFLETELSITWKFCPNVGVRHFGVGSIQDAPLLNKKLFRRVISVSTGVI</sequence>
<keyword evidence="2" id="KW-1185">Reference proteome</keyword>
<organism evidence="1 2">
    <name type="scientific">Periplaneta americana</name>
    <name type="common">American cockroach</name>
    <name type="synonym">Blatta americana</name>
    <dbReference type="NCBI Taxonomy" id="6978"/>
    <lineage>
        <taxon>Eukaryota</taxon>
        <taxon>Metazoa</taxon>
        <taxon>Ecdysozoa</taxon>
        <taxon>Arthropoda</taxon>
        <taxon>Hexapoda</taxon>
        <taxon>Insecta</taxon>
        <taxon>Pterygota</taxon>
        <taxon>Neoptera</taxon>
        <taxon>Polyneoptera</taxon>
        <taxon>Dictyoptera</taxon>
        <taxon>Blattodea</taxon>
        <taxon>Blattoidea</taxon>
        <taxon>Blattidae</taxon>
        <taxon>Blattinae</taxon>
        <taxon>Periplaneta</taxon>
    </lineage>
</organism>
<accession>A0ABQ8T859</accession>
<dbReference type="Proteomes" id="UP001148838">
    <property type="component" value="Unassembled WGS sequence"/>
</dbReference>
<evidence type="ECO:0000313" key="2">
    <source>
        <dbReference type="Proteomes" id="UP001148838"/>
    </source>
</evidence>
<evidence type="ECO:0008006" key="3">
    <source>
        <dbReference type="Google" id="ProtNLM"/>
    </source>
</evidence>
<reference evidence="1 2" key="1">
    <citation type="journal article" date="2022" name="Allergy">
        <title>Genome assembly and annotation of Periplaneta americana reveal a comprehensive cockroach allergen profile.</title>
        <authorList>
            <person name="Wang L."/>
            <person name="Xiong Q."/>
            <person name="Saelim N."/>
            <person name="Wang L."/>
            <person name="Nong W."/>
            <person name="Wan A.T."/>
            <person name="Shi M."/>
            <person name="Liu X."/>
            <person name="Cao Q."/>
            <person name="Hui J.H.L."/>
            <person name="Sookrung N."/>
            <person name="Leung T.F."/>
            <person name="Tungtrongchitr A."/>
            <person name="Tsui S.K.W."/>
        </authorList>
    </citation>
    <scope>NUCLEOTIDE SEQUENCE [LARGE SCALE GENOMIC DNA]</scope>
    <source>
        <strain evidence="1">PWHHKU_190912</strain>
    </source>
</reference>
<comment type="caution">
    <text evidence="1">The sequence shown here is derived from an EMBL/GenBank/DDBJ whole genome shotgun (WGS) entry which is preliminary data.</text>
</comment>
<dbReference type="EMBL" id="JAJSOF020000013">
    <property type="protein sequence ID" value="KAJ4442704.1"/>
    <property type="molecule type" value="Genomic_DNA"/>
</dbReference>
<proteinExistence type="predicted"/>
<evidence type="ECO:0000313" key="1">
    <source>
        <dbReference type="EMBL" id="KAJ4442704.1"/>
    </source>
</evidence>